<comment type="domain">
    <text evidence="5">The OCIA domain is necessary and sufficient for endosomal localization.</text>
</comment>
<comment type="subunit">
    <text evidence="5">Interacts with STAT3.</text>
</comment>
<evidence type="ECO:0000256" key="6">
    <source>
        <dbReference type="SAM" id="MobiDB-lite"/>
    </source>
</evidence>
<comment type="function">
    <text evidence="5">Maintains stem cell potency. Increases STAT3 phosphorylation and controls ERK phosphorylation. May act as a scaffold, increasing STAT3 recruitment onto endosomes.</text>
</comment>
<proteinExistence type="inferred from homology"/>
<evidence type="ECO:0000259" key="7">
    <source>
        <dbReference type="Pfam" id="PF07051"/>
    </source>
</evidence>
<feature type="compositionally biased region" description="Polar residues" evidence="6">
    <location>
        <begin position="173"/>
        <end position="188"/>
    </location>
</feature>
<dbReference type="AlphaFoldDB" id="A0A8T2KCS7"/>
<gene>
    <name evidence="8" type="ORF">GDO86_000332</name>
</gene>
<dbReference type="Pfam" id="PF07051">
    <property type="entry name" value="OCIA"/>
    <property type="match status" value="1"/>
</dbReference>
<dbReference type="InterPro" id="IPR040187">
    <property type="entry name" value="OCAD1/2"/>
</dbReference>
<dbReference type="OrthoDB" id="6513616at2759"/>
<dbReference type="Proteomes" id="UP000812440">
    <property type="component" value="Chromosome 1"/>
</dbReference>
<feature type="compositionally biased region" description="Basic and acidic residues" evidence="6">
    <location>
        <begin position="234"/>
        <end position="247"/>
    </location>
</feature>
<feature type="compositionally biased region" description="Basic and acidic residues" evidence="6">
    <location>
        <begin position="199"/>
        <end position="219"/>
    </location>
</feature>
<accession>A0A8T2KCS7</accession>
<comment type="subcellular location">
    <subcellularLocation>
        <location evidence="1 5">Endosome</location>
    </subcellularLocation>
</comment>
<evidence type="ECO:0000256" key="4">
    <source>
        <dbReference type="ARBA" id="ARBA00040877"/>
    </source>
</evidence>
<feature type="region of interest" description="Disordered" evidence="6">
    <location>
        <begin position="151"/>
        <end position="254"/>
    </location>
</feature>
<dbReference type="PANTHER" id="PTHR13336">
    <property type="entry name" value="OVARIAN CARCINOMA IMMUNOREACTIVE ANTIGEN"/>
    <property type="match status" value="1"/>
</dbReference>
<name>A0A8T2KCS7_9PIPI</name>
<organism evidence="8 9">
    <name type="scientific">Hymenochirus boettgeri</name>
    <name type="common">Congo dwarf clawed frog</name>
    <dbReference type="NCBI Taxonomy" id="247094"/>
    <lineage>
        <taxon>Eukaryota</taxon>
        <taxon>Metazoa</taxon>
        <taxon>Chordata</taxon>
        <taxon>Craniata</taxon>
        <taxon>Vertebrata</taxon>
        <taxon>Euteleostomi</taxon>
        <taxon>Amphibia</taxon>
        <taxon>Batrachia</taxon>
        <taxon>Anura</taxon>
        <taxon>Pipoidea</taxon>
        <taxon>Pipidae</taxon>
        <taxon>Pipinae</taxon>
        <taxon>Hymenochirus</taxon>
    </lineage>
</organism>
<dbReference type="EMBL" id="JAACNH010000001">
    <property type="protein sequence ID" value="KAG8453654.1"/>
    <property type="molecule type" value="Genomic_DNA"/>
</dbReference>
<feature type="domain" description="OCIA" evidence="7">
    <location>
        <begin position="26"/>
        <end position="111"/>
    </location>
</feature>
<comment type="similarity">
    <text evidence="3 5">Belongs to the OCIAD1 family.</text>
</comment>
<evidence type="ECO:0000313" key="8">
    <source>
        <dbReference type="EMBL" id="KAG8453654.1"/>
    </source>
</evidence>
<evidence type="ECO:0000256" key="3">
    <source>
        <dbReference type="ARBA" id="ARBA00037952"/>
    </source>
</evidence>
<sequence>MAPSTADYSGGQHPPSHGVVQPPGVGYIPTEDERRVFKECNEESFWYRSLPISAVSMVVTQGLISKGVLTSSSRFGSLPKVAFAGFCGYLAGKLSYMKTCQEKFKRLENSPLGEAIRQGSRYIPERHPTKESEFADGKLYSSATAETFTSAAAEPPSSVYSSQYESREDTVPFSATLSESSPTGITDTRVQEPEPLLEESPKRKAMTYDELRSRNRETYEMAVTQRPDAPVRSSQDRAPRKEGKTNKYGDVWEE</sequence>
<dbReference type="InterPro" id="IPR009764">
    <property type="entry name" value="OCIA_dom"/>
</dbReference>
<evidence type="ECO:0000313" key="9">
    <source>
        <dbReference type="Proteomes" id="UP000812440"/>
    </source>
</evidence>
<comment type="caution">
    <text evidence="8">The sequence shown here is derived from an EMBL/GenBank/DDBJ whole genome shotgun (WGS) entry which is preliminary data.</text>
</comment>
<evidence type="ECO:0000256" key="1">
    <source>
        <dbReference type="ARBA" id="ARBA00004177"/>
    </source>
</evidence>
<feature type="region of interest" description="Disordered" evidence="6">
    <location>
        <begin position="1"/>
        <end position="25"/>
    </location>
</feature>
<protein>
    <recommendedName>
        <fullName evidence="4 5">OCIA domain-containing protein 1</fullName>
    </recommendedName>
</protein>
<evidence type="ECO:0000256" key="2">
    <source>
        <dbReference type="ARBA" id="ARBA00022753"/>
    </source>
</evidence>
<keyword evidence="9" id="KW-1185">Reference proteome</keyword>
<dbReference type="GO" id="GO:2000736">
    <property type="term" value="P:regulation of stem cell differentiation"/>
    <property type="evidence" value="ECO:0007669"/>
    <property type="project" value="UniProtKB-UniRule"/>
</dbReference>
<reference evidence="8" key="1">
    <citation type="thesis" date="2020" institute="ProQuest LLC" country="789 East Eisenhower Parkway, Ann Arbor, MI, USA">
        <title>Comparative Genomics and Chromosome Evolution.</title>
        <authorList>
            <person name="Mudd A.B."/>
        </authorList>
    </citation>
    <scope>NUCLEOTIDE SEQUENCE</scope>
    <source>
        <strain evidence="8">Female2</strain>
        <tissue evidence="8">Blood</tissue>
    </source>
</reference>
<dbReference type="GO" id="GO:0005768">
    <property type="term" value="C:endosome"/>
    <property type="evidence" value="ECO:0007669"/>
    <property type="project" value="UniProtKB-SubCell"/>
</dbReference>
<keyword evidence="2 5" id="KW-0967">Endosome</keyword>
<evidence type="ECO:0000256" key="5">
    <source>
        <dbReference type="RuleBase" id="RU369066"/>
    </source>
</evidence>
<dbReference type="PANTHER" id="PTHR13336:SF4">
    <property type="entry name" value="OCIA DOMAIN-CONTAINING PROTEIN 1"/>
    <property type="match status" value="1"/>
</dbReference>